<evidence type="ECO:0000313" key="2">
    <source>
        <dbReference type="Proteomes" id="UP000320055"/>
    </source>
</evidence>
<dbReference type="Proteomes" id="UP000320055">
    <property type="component" value="Unassembled WGS sequence"/>
</dbReference>
<dbReference type="AlphaFoldDB" id="A0A563VJL6"/>
<evidence type="ECO:0000313" key="1">
    <source>
        <dbReference type="EMBL" id="VEP11619.1"/>
    </source>
</evidence>
<organism evidence="1 2">
    <name type="scientific">Hyella patelloides LEGE 07179</name>
    <dbReference type="NCBI Taxonomy" id="945734"/>
    <lineage>
        <taxon>Bacteria</taxon>
        <taxon>Bacillati</taxon>
        <taxon>Cyanobacteriota</taxon>
        <taxon>Cyanophyceae</taxon>
        <taxon>Pleurocapsales</taxon>
        <taxon>Hyellaceae</taxon>
        <taxon>Hyella</taxon>
    </lineage>
</organism>
<sequence>MKYLDEAGFCLWSPVSYSYSLIGEQKCLEQSPKRYGPLNQYFRSMARREKF</sequence>
<name>A0A563VJL6_9CYAN</name>
<proteinExistence type="predicted"/>
<reference evidence="1 2" key="1">
    <citation type="submission" date="2019-01" db="EMBL/GenBank/DDBJ databases">
        <authorList>
            <person name="Brito A."/>
        </authorList>
    </citation>
    <scope>NUCLEOTIDE SEQUENCE [LARGE SCALE GENOMIC DNA]</scope>
    <source>
        <strain evidence="1">1</strain>
    </source>
</reference>
<gene>
    <name evidence="1" type="ORF">H1P_1100003</name>
</gene>
<keyword evidence="2" id="KW-1185">Reference proteome</keyword>
<dbReference type="EMBL" id="CAACVJ010000014">
    <property type="protein sequence ID" value="VEP11619.1"/>
    <property type="molecule type" value="Genomic_DNA"/>
</dbReference>
<accession>A0A563VJL6</accession>
<protein>
    <submittedName>
        <fullName evidence="1">Uncharacterized protein</fullName>
    </submittedName>
</protein>